<dbReference type="GO" id="GO:0008233">
    <property type="term" value="F:peptidase activity"/>
    <property type="evidence" value="ECO:0007669"/>
    <property type="project" value="UniProtKB-KW"/>
</dbReference>
<dbReference type="Pfam" id="PF17871">
    <property type="entry name" value="AAA_lid_9"/>
    <property type="match status" value="1"/>
</dbReference>
<dbReference type="Pfam" id="PF00004">
    <property type="entry name" value="AAA"/>
    <property type="match status" value="1"/>
</dbReference>
<dbReference type="Pfam" id="PF07724">
    <property type="entry name" value="AAA_2"/>
    <property type="match status" value="1"/>
</dbReference>
<dbReference type="AlphaFoldDB" id="A0A840PHJ0"/>
<dbReference type="Proteomes" id="UP000557217">
    <property type="component" value="Unassembled WGS sequence"/>
</dbReference>
<dbReference type="InterPro" id="IPR027417">
    <property type="entry name" value="P-loop_NTPase"/>
</dbReference>
<dbReference type="Pfam" id="PF10431">
    <property type="entry name" value="ClpB_D2-small"/>
    <property type="match status" value="1"/>
</dbReference>
<reference evidence="8 9" key="1">
    <citation type="submission" date="2020-08" db="EMBL/GenBank/DDBJ databases">
        <title>Genomic Encyclopedia of Type Strains, Phase IV (KMG-IV): sequencing the most valuable type-strain genomes for metagenomic binning, comparative biology and taxonomic classification.</title>
        <authorList>
            <person name="Goeker M."/>
        </authorList>
    </citation>
    <scope>NUCLEOTIDE SEQUENCE [LARGE SCALE GENOMIC DNA]</scope>
    <source>
        <strain evidence="8 9">DSM 10633</strain>
    </source>
</reference>
<proteinExistence type="inferred from homology"/>
<sequence>MTAKYTIAVKEGILHAKKLARSKQNYQLDIPHLWTALLQPNNFAYNFYQEFNINMNELIQLVNKEVDKIPSLAGTNIAYGEKESQRLKRLFKQAEIEAERLRDRFISVEHLMIALFEQDFNPITKYLAEHHVTKESIYEKLHQTRNGQMVTSDNQETLYDALNKYAVNLNQRYVDGKVDRIVGREKEINDIIRILTRKNKNNAILIGSPGVGKTAIVEGLVQKIVNKDVPNNLLDKVVYSLDMGSLLAGAKYRGEFEEKLKAVLNEVKQSNNQVILFIDEIHTIVGAGRTEGSMDAGNILKPMLARGELRCIGATTQDEYREYIEKDKALERRFQRVIVNEPSIEATIEILQGIKEDYELYHETFITDEAIEAAVKLSKRYITDRFLPDKAIDLMDEASAVKRISLNEIPHSIKKINEQILQSKIALYKQELEPNPAFDRYAIEQKLKIIENEKEKMERQWAKELEILHFTQREKRNLARLHKLYEKAVKNNEVGQIVQLETYDIPASEKRLKELEQQWGLLKESKTFIDNVVTAEDIERVVERLTGIKITGVMKNERERLLNLENEIHKYIVGQDEAVKKVAHAVLRSRAGIKNPNKPTGSFLFLGPTGVGKTKLAKVLAKVLFGTELDMVRLDMSEYMEKHAVAKLIGPPPGYAGYDEGGHLTEAVRHRLHSIIVLDEIEKAHPDVFNILLQVLDEGRLTDSQGRTVDFKNTILIMTSNIGSKLLLDSIEKYNVITSEARQAVINELRSHFKPEFLNRIDETIIFNPLVKEQMVAIAEIMMKELNERLKENKLILHTTSEVIQWIAENGYDQINGARPIQRFIVQHIETPLARDIIANQIEENVRITISIKNNEPVFLYEPI</sequence>
<comment type="similarity">
    <text evidence="6">Belongs to the ClpA/ClpB family.</text>
</comment>
<dbReference type="SUPFAM" id="SSF52540">
    <property type="entry name" value="P-loop containing nucleoside triphosphate hydrolases"/>
    <property type="match status" value="2"/>
</dbReference>
<dbReference type="GO" id="GO:0006508">
    <property type="term" value="P:proteolysis"/>
    <property type="evidence" value="ECO:0007669"/>
    <property type="project" value="UniProtKB-KW"/>
</dbReference>
<evidence type="ECO:0000256" key="3">
    <source>
        <dbReference type="ARBA" id="ARBA00022840"/>
    </source>
</evidence>
<dbReference type="InterPro" id="IPR028299">
    <property type="entry name" value="ClpA/B_CS2"/>
</dbReference>
<dbReference type="InterPro" id="IPR004176">
    <property type="entry name" value="Clp_R_N"/>
</dbReference>
<dbReference type="PROSITE" id="PS51903">
    <property type="entry name" value="CLP_R"/>
    <property type="match status" value="1"/>
</dbReference>
<dbReference type="GO" id="GO:0005737">
    <property type="term" value="C:cytoplasm"/>
    <property type="evidence" value="ECO:0007669"/>
    <property type="project" value="TreeGrafter"/>
</dbReference>
<keyword evidence="2 6" id="KW-0547">Nucleotide-binding</keyword>
<evidence type="ECO:0000256" key="2">
    <source>
        <dbReference type="ARBA" id="ARBA00022741"/>
    </source>
</evidence>
<keyword evidence="8" id="KW-0645">Protease</keyword>
<dbReference type="InterPro" id="IPR003593">
    <property type="entry name" value="AAA+_ATPase"/>
</dbReference>
<protein>
    <submittedName>
        <fullName evidence="8">ATP-dependent Clp protease ATP-binding subunit ClpB</fullName>
    </submittedName>
</protein>
<dbReference type="InterPro" id="IPR018368">
    <property type="entry name" value="ClpA/B_CS1"/>
</dbReference>
<keyword evidence="1 5" id="KW-0677">Repeat</keyword>
<dbReference type="PROSITE" id="PS00870">
    <property type="entry name" value="CLPAB_1"/>
    <property type="match status" value="1"/>
</dbReference>
<dbReference type="Pfam" id="PF02861">
    <property type="entry name" value="Clp_N"/>
    <property type="match status" value="1"/>
</dbReference>
<evidence type="ECO:0000313" key="9">
    <source>
        <dbReference type="Proteomes" id="UP000557217"/>
    </source>
</evidence>
<dbReference type="GO" id="GO:0005524">
    <property type="term" value="F:ATP binding"/>
    <property type="evidence" value="ECO:0007669"/>
    <property type="project" value="UniProtKB-KW"/>
</dbReference>
<dbReference type="CDD" id="cd19499">
    <property type="entry name" value="RecA-like_ClpB_Hsp104-like"/>
    <property type="match status" value="1"/>
</dbReference>
<dbReference type="InterPro" id="IPR019489">
    <property type="entry name" value="Clp_ATPase_C"/>
</dbReference>
<dbReference type="CDD" id="cd00009">
    <property type="entry name" value="AAA"/>
    <property type="match status" value="1"/>
</dbReference>
<dbReference type="PANTHER" id="PTHR11638:SF18">
    <property type="entry name" value="HEAT SHOCK PROTEIN 104"/>
    <property type="match status" value="1"/>
</dbReference>
<dbReference type="Gene3D" id="3.40.50.300">
    <property type="entry name" value="P-loop containing nucleotide triphosphate hydrolases"/>
    <property type="match status" value="3"/>
</dbReference>
<evidence type="ECO:0000256" key="6">
    <source>
        <dbReference type="RuleBase" id="RU004432"/>
    </source>
</evidence>
<dbReference type="PRINTS" id="PR00300">
    <property type="entry name" value="CLPPROTEASEA"/>
</dbReference>
<dbReference type="FunFam" id="3.40.50.300:FF:000025">
    <property type="entry name" value="ATP-dependent Clp protease subunit"/>
    <property type="match status" value="1"/>
</dbReference>
<dbReference type="GO" id="GO:0034605">
    <property type="term" value="P:cellular response to heat"/>
    <property type="evidence" value="ECO:0007669"/>
    <property type="project" value="TreeGrafter"/>
</dbReference>
<dbReference type="Gene3D" id="1.10.1780.10">
    <property type="entry name" value="Clp, N-terminal domain"/>
    <property type="match status" value="1"/>
</dbReference>
<feature type="domain" description="Clp R" evidence="7">
    <location>
        <begin position="2"/>
        <end position="147"/>
    </location>
</feature>
<dbReference type="PROSITE" id="PS00871">
    <property type="entry name" value="CLPAB_2"/>
    <property type="match status" value="1"/>
</dbReference>
<evidence type="ECO:0000256" key="1">
    <source>
        <dbReference type="ARBA" id="ARBA00022737"/>
    </source>
</evidence>
<dbReference type="SUPFAM" id="SSF81923">
    <property type="entry name" value="Double Clp-N motif"/>
    <property type="match status" value="1"/>
</dbReference>
<keyword evidence="4 6" id="KW-0143">Chaperone</keyword>
<dbReference type="RefSeq" id="WP_168411813.1">
    <property type="nucleotide sequence ID" value="NZ_JAAXPW010000002.1"/>
</dbReference>
<evidence type="ECO:0000259" key="7">
    <source>
        <dbReference type="PROSITE" id="PS51903"/>
    </source>
</evidence>
<accession>A0A840PHJ0</accession>
<dbReference type="InterPro" id="IPR050130">
    <property type="entry name" value="ClpA_ClpB"/>
</dbReference>
<dbReference type="InterPro" id="IPR001270">
    <property type="entry name" value="ClpA/B"/>
</dbReference>
<dbReference type="SMART" id="SM01086">
    <property type="entry name" value="ClpB_D2-small"/>
    <property type="match status" value="1"/>
</dbReference>
<dbReference type="InterPro" id="IPR041546">
    <property type="entry name" value="ClpA/ClpB_AAA_lid"/>
</dbReference>
<comment type="caution">
    <text evidence="8">The sequence shown here is derived from an EMBL/GenBank/DDBJ whole genome shotgun (WGS) entry which is preliminary data.</text>
</comment>
<name>A0A840PHJ0_URETH</name>
<keyword evidence="9" id="KW-1185">Reference proteome</keyword>
<dbReference type="SMART" id="SM00382">
    <property type="entry name" value="AAA"/>
    <property type="match status" value="2"/>
</dbReference>
<dbReference type="GO" id="GO:0016887">
    <property type="term" value="F:ATP hydrolysis activity"/>
    <property type="evidence" value="ECO:0007669"/>
    <property type="project" value="InterPro"/>
</dbReference>
<keyword evidence="8" id="KW-0378">Hydrolase</keyword>
<evidence type="ECO:0000313" key="8">
    <source>
        <dbReference type="EMBL" id="MBB5147885.1"/>
    </source>
</evidence>
<dbReference type="PANTHER" id="PTHR11638">
    <property type="entry name" value="ATP-DEPENDENT CLP PROTEASE"/>
    <property type="match status" value="1"/>
</dbReference>
<keyword evidence="3 6" id="KW-0067">ATP-binding</keyword>
<evidence type="ECO:0000256" key="4">
    <source>
        <dbReference type="ARBA" id="ARBA00023186"/>
    </source>
</evidence>
<dbReference type="Gene3D" id="1.10.8.60">
    <property type="match status" value="1"/>
</dbReference>
<gene>
    <name evidence="8" type="ORF">HNR36_000267</name>
</gene>
<dbReference type="InterPro" id="IPR036628">
    <property type="entry name" value="Clp_N_dom_sf"/>
</dbReference>
<dbReference type="FunFam" id="3.40.50.300:FF:000010">
    <property type="entry name" value="Chaperone clpB 1, putative"/>
    <property type="match status" value="1"/>
</dbReference>
<evidence type="ECO:0000256" key="5">
    <source>
        <dbReference type="PROSITE-ProRule" id="PRU01251"/>
    </source>
</evidence>
<organism evidence="8 9">
    <name type="scientific">Ureibacillus thermosphaericus</name>
    <dbReference type="NCBI Taxonomy" id="51173"/>
    <lineage>
        <taxon>Bacteria</taxon>
        <taxon>Bacillati</taxon>
        <taxon>Bacillota</taxon>
        <taxon>Bacilli</taxon>
        <taxon>Bacillales</taxon>
        <taxon>Caryophanaceae</taxon>
        <taxon>Ureibacillus</taxon>
    </lineage>
</organism>
<dbReference type="EMBL" id="JACHGZ010000002">
    <property type="protein sequence ID" value="MBB5147885.1"/>
    <property type="molecule type" value="Genomic_DNA"/>
</dbReference>
<dbReference type="InterPro" id="IPR003959">
    <property type="entry name" value="ATPase_AAA_core"/>
</dbReference>